<accession>A0A2A2G8X6</accession>
<dbReference type="EMBL" id="NSKE01000009">
    <property type="protein sequence ID" value="PAU93297.1"/>
    <property type="molecule type" value="Genomic_DNA"/>
</dbReference>
<name>A0A2A2G8X6_9BACT</name>
<dbReference type="AlphaFoldDB" id="A0A2A2G8X6"/>
<dbReference type="OrthoDB" id="1524669at2"/>
<dbReference type="RefSeq" id="WP_095607224.1">
    <property type="nucleotide sequence ID" value="NZ_NSKE01000009.1"/>
</dbReference>
<evidence type="ECO:0000313" key="1">
    <source>
        <dbReference type="EMBL" id="PAU93297.1"/>
    </source>
</evidence>
<organism evidence="1 2">
    <name type="scientific">Fodinibius salipaludis</name>
    <dbReference type="NCBI Taxonomy" id="2032627"/>
    <lineage>
        <taxon>Bacteria</taxon>
        <taxon>Pseudomonadati</taxon>
        <taxon>Balneolota</taxon>
        <taxon>Balneolia</taxon>
        <taxon>Balneolales</taxon>
        <taxon>Balneolaceae</taxon>
        <taxon>Fodinibius</taxon>
    </lineage>
</organism>
<protein>
    <recommendedName>
        <fullName evidence="3">DUF4402 domain-containing protein</fullName>
    </recommendedName>
</protein>
<reference evidence="1 2" key="1">
    <citation type="submission" date="2017-08" db="EMBL/GenBank/DDBJ databases">
        <title>Aliifodinibius alkalisoli sp. nov., isolated from saline alkaline soil.</title>
        <authorList>
            <person name="Liu D."/>
            <person name="Zhang G."/>
        </authorList>
    </citation>
    <scope>NUCLEOTIDE SEQUENCE [LARGE SCALE GENOMIC DNA]</scope>
    <source>
        <strain evidence="1 2">WN023</strain>
    </source>
</reference>
<comment type="caution">
    <text evidence="1">The sequence shown here is derived from an EMBL/GenBank/DDBJ whole genome shotgun (WGS) entry which is preliminary data.</text>
</comment>
<sequence length="178" mass="19763">MINPNIDTSILAKTFLLAVILFLVNGIASQAQFIDLQLNIDSKITARTEQPLEFGTLMTNSGRRMIELGSPNMGIFSITALENQMLLVTLDKPTELRHMNPSIDDVIPLELFSRYAYSARNYETSYPLSGTVSSIKIEPNSDPGPWNSIYIFMHGSVDVGNVRDGTYANEIVLSVVYL</sequence>
<proteinExistence type="predicted"/>
<keyword evidence="2" id="KW-1185">Reference proteome</keyword>
<gene>
    <name evidence="1" type="ORF">CK503_12810</name>
</gene>
<evidence type="ECO:0008006" key="3">
    <source>
        <dbReference type="Google" id="ProtNLM"/>
    </source>
</evidence>
<evidence type="ECO:0000313" key="2">
    <source>
        <dbReference type="Proteomes" id="UP000218831"/>
    </source>
</evidence>
<dbReference type="Proteomes" id="UP000218831">
    <property type="component" value="Unassembled WGS sequence"/>
</dbReference>